<keyword evidence="1" id="KW-0732">Signal</keyword>
<organism evidence="2 3">
    <name type="scientific">Prymnesium parvum</name>
    <name type="common">Toxic golden alga</name>
    <dbReference type="NCBI Taxonomy" id="97485"/>
    <lineage>
        <taxon>Eukaryota</taxon>
        <taxon>Haptista</taxon>
        <taxon>Haptophyta</taxon>
        <taxon>Prymnesiophyceae</taxon>
        <taxon>Prymnesiales</taxon>
        <taxon>Prymnesiaceae</taxon>
        <taxon>Prymnesium</taxon>
    </lineage>
</organism>
<dbReference type="Proteomes" id="UP001515480">
    <property type="component" value="Unassembled WGS sequence"/>
</dbReference>
<proteinExistence type="predicted"/>
<keyword evidence="3" id="KW-1185">Reference proteome</keyword>
<feature type="signal peptide" evidence="1">
    <location>
        <begin position="1"/>
        <end position="25"/>
    </location>
</feature>
<sequence length="121" mass="13306">MLALLASQLCVGALLPLAPTPPLHAARRVACGAACCICINCARVDRCLTYRWVEQMHEQPHVAQSPDFQPADPQIQVFIRDEAAAAEGALTVEYDVFACDAFVEDHGRWLRLMPDADFIPT</sequence>
<evidence type="ECO:0000256" key="1">
    <source>
        <dbReference type="SAM" id="SignalP"/>
    </source>
</evidence>
<dbReference type="InterPro" id="IPR019656">
    <property type="entry name" value="Uncharacterised_Ycf34"/>
</dbReference>
<dbReference type="Pfam" id="PF10718">
    <property type="entry name" value="Ycf34"/>
    <property type="match status" value="1"/>
</dbReference>
<comment type="caution">
    <text evidence="2">The sequence shown here is derived from an EMBL/GenBank/DDBJ whole genome shotgun (WGS) entry which is preliminary data.</text>
</comment>
<dbReference type="EMBL" id="JBGBPQ010000018">
    <property type="protein sequence ID" value="KAL1506893.1"/>
    <property type="molecule type" value="Genomic_DNA"/>
</dbReference>
<protein>
    <submittedName>
        <fullName evidence="2">Uncharacterized protein</fullName>
    </submittedName>
</protein>
<gene>
    <name evidence="2" type="ORF">AB1Y20_007758</name>
</gene>
<reference evidence="2 3" key="1">
    <citation type="journal article" date="2024" name="Science">
        <title>Giant polyketide synthase enzymes in the biosynthesis of giant marine polyether toxins.</title>
        <authorList>
            <person name="Fallon T.R."/>
            <person name="Shende V.V."/>
            <person name="Wierzbicki I.H."/>
            <person name="Pendleton A.L."/>
            <person name="Watervoot N.F."/>
            <person name="Auber R.P."/>
            <person name="Gonzalez D.J."/>
            <person name="Wisecaver J.H."/>
            <person name="Moore B.S."/>
        </authorList>
    </citation>
    <scope>NUCLEOTIDE SEQUENCE [LARGE SCALE GENOMIC DNA]</scope>
    <source>
        <strain evidence="2 3">12B1</strain>
    </source>
</reference>
<accession>A0AB34IUF9</accession>
<dbReference type="AlphaFoldDB" id="A0AB34IUF9"/>
<feature type="chain" id="PRO_5044214885" evidence="1">
    <location>
        <begin position="26"/>
        <end position="121"/>
    </location>
</feature>
<evidence type="ECO:0000313" key="3">
    <source>
        <dbReference type="Proteomes" id="UP001515480"/>
    </source>
</evidence>
<evidence type="ECO:0000313" key="2">
    <source>
        <dbReference type="EMBL" id="KAL1506893.1"/>
    </source>
</evidence>
<name>A0AB34IUF9_PRYPA</name>